<sequence>MITYLYSFNEQLEENIERIYEADWRGNNIWYGVSTDKHLLDSVFGSMKKLEKLFFASGILQEGNNTRRAKFCIHGEGILPAIQHKYRHLDFKMKSYFVAAQIFSKHIQLTLHQVVKLALPKEDAATIVIQDEIIHMDDIYDSLCKNILANTQIDCEYNHCHIHNAHDAFESLQTCTSLRQNLKLYVFEILKMSEESLDLDCGKKLIINDECDCSIDIFLRDVIEVNLKSVIEDIATVKAASLTNKRIFGNYEVDYLFVLENPFGMPYNSVVYRVYTMGSRSQQKDARWKSPNTTDMAEVPMSTPFLTCLSYIIQAIPYRKSILCWIQIWKERIIL</sequence>
<evidence type="ECO:0000313" key="1">
    <source>
        <dbReference type="EMBL" id="KAG2195026.1"/>
    </source>
</evidence>
<evidence type="ECO:0000313" key="2">
    <source>
        <dbReference type="Proteomes" id="UP000603453"/>
    </source>
</evidence>
<name>A0A8H7QM44_9FUNG</name>
<accession>A0A8H7QM44</accession>
<gene>
    <name evidence="1" type="ORF">INT47_005626</name>
</gene>
<organism evidence="1 2">
    <name type="scientific">Mucor saturninus</name>
    <dbReference type="NCBI Taxonomy" id="64648"/>
    <lineage>
        <taxon>Eukaryota</taxon>
        <taxon>Fungi</taxon>
        <taxon>Fungi incertae sedis</taxon>
        <taxon>Mucoromycota</taxon>
        <taxon>Mucoromycotina</taxon>
        <taxon>Mucoromycetes</taxon>
        <taxon>Mucorales</taxon>
        <taxon>Mucorineae</taxon>
        <taxon>Mucoraceae</taxon>
        <taxon>Mucor</taxon>
    </lineage>
</organism>
<protein>
    <submittedName>
        <fullName evidence="1">Uncharacterized protein</fullName>
    </submittedName>
</protein>
<comment type="caution">
    <text evidence="1">The sequence shown here is derived from an EMBL/GenBank/DDBJ whole genome shotgun (WGS) entry which is preliminary data.</text>
</comment>
<keyword evidence="2" id="KW-1185">Reference proteome</keyword>
<dbReference type="OrthoDB" id="2269747at2759"/>
<reference evidence="1" key="1">
    <citation type="submission" date="2020-12" db="EMBL/GenBank/DDBJ databases">
        <title>Metabolic potential, ecology and presence of endohyphal bacteria is reflected in genomic diversity of Mucoromycotina.</title>
        <authorList>
            <person name="Muszewska A."/>
            <person name="Okrasinska A."/>
            <person name="Steczkiewicz K."/>
            <person name="Drgas O."/>
            <person name="Orlowska M."/>
            <person name="Perlinska-Lenart U."/>
            <person name="Aleksandrzak-Piekarczyk T."/>
            <person name="Szatraj K."/>
            <person name="Zielenkiewicz U."/>
            <person name="Pilsyk S."/>
            <person name="Malc E."/>
            <person name="Mieczkowski P."/>
            <person name="Kruszewska J.S."/>
            <person name="Biernat P."/>
            <person name="Pawlowska J."/>
        </authorList>
    </citation>
    <scope>NUCLEOTIDE SEQUENCE</scope>
    <source>
        <strain evidence="1">WA0000017839</strain>
    </source>
</reference>
<dbReference type="EMBL" id="JAEPRD010000181">
    <property type="protein sequence ID" value="KAG2195026.1"/>
    <property type="molecule type" value="Genomic_DNA"/>
</dbReference>
<dbReference type="Proteomes" id="UP000603453">
    <property type="component" value="Unassembled WGS sequence"/>
</dbReference>
<proteinExistence type="predicted"/>
<dbReference type="AlphaFoldDB" id="A0A8H7QM44"/>